<feature type="signal peptide" evidence="3">
    <location>
        <begin position="1"/>
        <end position="20"/>
    </location>
</feature>
<dbReference type="AlphaFoldDB" id="A0A1G7C3Y8"/>
<dbReference type="PANTHER" id="PTHR36505">
    <property type="entry name" value="BLR1072 PROTEIN"/>
    <property type="match status" value="1"/>
</dbReference>
<evidence type="ECO:0000259" key="4">
    <source>
        <dbReference type="Pfam" id="PF05239"/>
    </source>
</evidence>
<keyword evidence="3" id="KW-0732">Signal</keyword>
<feature type="region of interest" description="Disordered" evidence="2">
    <location>
        <begin position="397"/>
        <end position="428"/>
    </location>
</feature>
<dbReference type="Pfam" id="PF05239">
    <property type="entry name" value="PRC"/>
    <property type="match status" value="2"/>
</dbReference>
<evidence type="ECO:0000256" key="1">
    <source>
        <dbReference type="SAM" id="Coils"/>
    </source>
</evidence>
<name>A0A1G7C3Y8_9RHOB</name>
<dbReference type="OrthoDB" id="7876889at2"/>
<feature type="domain" description="PRC-barrel" evidence="4">
    <location>
        <begin position="313"/>
        <end position="393"/>
    </location>
</feature>
<organism evidence="5 6">
    <name type="scientific">Limimaricola pyoseonensis</name>
    <dbReference type="NCBI Taxonomy" id="521013"/>
    <lineage>
        <taxon>Bacteria</taxon>
        <taxon>Pseudomonadati</taxon>
        <taxon>Pseudomonadota</taxon>
        <taxon>Alphaproteobacteria</taxon>
        <taxon>Rhodobacterales</taxon>
        <taxon>Paracoccaceae</taxon>
        <taxon>Limimaricola</taxon>
    </lineage>
</organism>
<accession>A0A1G7C3Y8</accession>
<dbReference type="EMBL" id="FNAT01000002">
    <property type="protein sequence ID" value="SDE34028.1"/>
    <property type="molecule type" value="Genomic_DNA"/>
</dbReference>
<dbReference type="STRING" id="521013.SAMN04488567_1347"/>
<reference evidence="6" key="1">
    <citation type="submission" date="2016-10" db="EMBL/GenBank/DDBJ databases">
        <authorList>
            <person name="Varghese N."/>
            <person name="Submissions S."/>
        </authorList>
    </citation>
    <scope>NUCLEOTIDE SEQUENCE [LARGE SCALE GENOMIC DNA]</scope>
    <source>
        <strain evidence="6">DSM 21424</strain>
    </source>
</reference>
<gene>
    <name evidence="5" type="ORF">SAMN04488567_1347</name>
</gene>
<feature type="compositionally biased region" description="Acidic residues" evidence="2">
    <location>
        <begin position="413"/>
        <end position="428"/>
    </location>
</feature>
<feature type="domain" description="PRC-barrel" evidence="4">
    <location>
        <begin position="34"/>
        <end position="115"/>
    </location>
</feature>
<feature type="coiled-coil region" evidence="1">
    <location>
        <begin position="175"/>
        <end position="275"/>
    </location>
</feature>
<dbReference type="InterPro" id="IPR027275">
    <property type="entry name" value="PRC-brl_dom"/>
</dbReference>
<keyword evidence="6" id="KW-1185">Reference proteome</keyword>
<evidence type="ECO:0000313" key="5">
    <source>
        <dbReference type="EMBL" id="SDE34028.1"/>
    </source>
</evidence>
<dbReference type="InterPro" id="IPR011033">
    <property type="entry name" value="PRC_barrel-like_sf"/>
</dbReference>
<keyword evidence="1" id="KW-0175">Coiled coil</keyword>
<dbReference type="Gene3D" id="2.30.30.240">
    <property type="entry name" value="PRC-barrel domain"/>
    <property type="match status" value="2"/>
</dbReference>
<evidence type="ECO:0000313" key="6">
    <source>
        <dbReference type="Proteomes" id="UP000198922"/>
    </source>
</evidence>
<dbReference type="RefSeq" id="WP_090110412.1">
    <property type="nucleotide sequence ID" value="NZ_FNAT01000002.1"/>
</dbReference>
<dbReference type="PANTHER" id="PTHR36505:SF1">
    <property type="entry name" value="BLR1072 PROTEIN"/>
    <property type="match status" value="1"/>
</dbReference>
<dbReference type="Proteomes" id="UP000198922">
    <property type="component" value="Unassembled WGS sequence"/>
</dbReference>
<proteinExistence type="predicted"/>
<protein>
    <submittedName>
        <fullName evidence="5">PRC-barrel domain-containing protein</fullName>
    </submittedName>
</protein>
<sequence length="428" mass="44677">MKHLLASAAMGLVLGTAAYAEQHEMGTGGYEIGENDFYATNMIGMRVYSSEQELGENGDAIDFEAQQWDDVGEINDMIVSEDGTVQAVIVGVGGFLGIGEKDVAITMDQIRTYDDANGERFLVINSSQAALEGAPAFERANETAMAAEPGMVEQTEEAGEAMAEGEAVEGVPADGDTAMTEVETAEGEMAEAEAEVETEMAEMETEAETEMAEAEAAVEEGAAEAEAAVETEMAEAETELETEMAEAEGEVADAAAEVEGEMAEAEAAVEGEMAEGEAAIEGEMAEGEAEMAEGEMATGGVQLEGYAAATLDDISVEQLSGASVYGAQDENIGEIEDLVVTDTGEVEQAVIGVGGFLGLGEKKVAVNFDDLQLMTNEDGSDIRVYISATEDELKALPEYEAPEAEMPAAEAGAEAEMEMEAEEAPAAQ</sequence>
<evidence type="ECO:0000256" key="3">
    <source>
        <dbReference type="SAM" id="SignalP"/>
    </source>
</evidence>
<evidence type="ECO:0000256" key="2">
    <source>
        <dbReference type="SAM" id="MobiDB-lite"/>
    </source>
</evidence>
<feature type="chain" id="PRO_5011723997" evidence="3">
    <location>
        <begin position="21"/>
        <end position="428"/>
    </location>
</feature>
<dbReference type="SUPFAM" id="SSF50346">
    <property type="entry name" value="PRC-barrel domain"/>
    <property type="match status" value="2"/>
</dbReference>